<dbReference type="RefSeq" id="XP_048266808.1">
    <property type="nucleotide sequence ID" value="XM_048410851.1"/>
</dbReference>
<dbReference type="KEGG" id="bter:105667119"/>
<organism evidence="2 4">
    <name type="scientific">Bombus terrestris</name>
    <name type="common">Buff-tailed bumblebee</name>
    <name type="synonym">Apis terrestris</name>
    <dbReference type="NCBI Taxonomy" id="30195"/>
    <lineage>
        <taxon>Eukaryota</taxon>
        <taxon>Metazoa</taxon>
        <taxon>Ecdysozoa</taxon>
        <taxon>Arthropoda</taxon>
        <taxon>Hexapoda</taxon>
        <taxon>Insecta</taxon>
        <taxon>Pterygota</taxon>
        <taxon>Neoptera</taxon>
        <taxon>Endopterygota</taxon>
        <taxon>Hymenoptera</taxon>
        <taxon>Apocrita</taxon>
        <taxon>Aculeata</taxon>
        <taxon>Apoidea</taxon>
        <taxon>Anthophila</taxon>
        <taxon>Apidae</taxon>
        <taxon>Bombus</taxon>
        <taxon>Bombus</taxon>
    </lineage>
</organism>
<dbReference type="GeneID" id="105667119"/>
<evidence type="ECO:0000256" key="1">
    <source>
        <dbReference type="SAM" id="MobiDB-lite"/>
    </source>
</evidence>
<evidence type="ECO:0000313" key="3">
    <source>
        <dbReference type="RefSeq" id="XP_012175794.1"/>
    </source>
</evidence>
<sequence length="376" mass="43747">MDTNSEQTSTPLAATKNNSKVRFWRCWQENVKPRSGDTNLNNRSGHCWRKYRNSKKDDSWDEIESPQFVDFFNPPDIGDSFFNKAIVTTSTPNPDHTNTKHPNTVVDDETLVASLSNFYLSDITIDNDEKTYVNSDDSRGQEKEEYVVHNASEPEAKANAKASNKTKMMQRIGIVYPFTFDLQKKNTQEGKQENIKKILKDENKAMKVEKSNNRDKKITRSTDLWKKPPFVPYLSKQKLPPPKSPPLRTASRAQERKRFDENIQKKNKQKEQMIQMIKRGKRFPIIDFHPQATKDEAIITQQEFSSATASSPNFSGFSSSDRSTFLHWLYIFNSVNIAIHLYRPKRNRRSIISWRRSYNRNGNLRLPSVEHISYKT</sequence>
<evidence type="ECO:0000313" key="2">
    <source>
        <dbReference type="Proteomes" id="UP000835206"/>
    </source>
</evidence>
<dbReference type="Proteomes" id="UP000835206">
    <property type="component" value="Chromosome 2"/>
</dbReference>
<proteinExistence type="predicted"/>
<feature type="region of interest" description="Disordered" evidence="1">
    <location>
        <begin position="231"/>
        <end position="270"/>
    </location>
</feature>
<protein>
    <submittedName>
        <fullName evidence="3 4">Uncharacterized protein LOC105667119</fullName>
    </submittedName>
</protein>
<dbReference type="AlphaFoldDB" id="A0A9C6W856"/>
<dbReference type="RefSeq" id="XP_012175794.1">
    <property type="nucleotide sequence ID" value="XM_012320404.3"/>
</dbReference>
<evidence type="ECO:0000313" key="4">
    <source>
        <dbReference type="RefSeq" id="XP_048266808.1"/>
    </source>
</evidence>
<name>A0A9C6W856_BOMTE</name>
<accession>A0A9C6W856</accession>
<gene>
    <name evidence="3 4" type="primary">LOC105667119</name>
</gene>
<keyword evidence="2" id="KW-1185">Reference proteome</keyword>
<reference evidence="3 4" key="1">
    <citation type="submission" date="2025-04" db="UniProtKB">
        <authorList>
            <consortium name="RefSeq"/>
        </authorList>
    </citation>
    <scope>IDENTIFICATION</scope>
</reference>
<feature type="compositionally biased region" description="Basic and acidic residues" evidence="1">
    <location>
        <begin position="253"/>
        <end position="264"/>
    </location>
</feature>